<gene>
    <name evidence="2" type="ORF">POVWA2_040270</name>
</gene>
<dbReference type="EMBL" id="FLRE01000154">
    <property type="protein sequence ID" value="SBT40686.1"/>
    <property type="molecule type" value="Genomic_DNA"/>
</dbReference>
<protein>
    <submittedName>
        <fullName evidence="2">Uncharacterized protein</fullName>
    </submittedName>
</protein>
<sequence length="202" mass="22766">MRRTSGKNVPTRINDVVFKIEVNYLLCISMLCRIVAPCCCAIPLCLSVVPCLYALPLCRAFMPFRYAIVSVCVCVRAHAYDENIILPPPCKCIQHISPSSSRKHTLLSQVNLASLRSSTESAYNAFHLPIYVTKLRTENKLLPNYFDQFSSPRRDTLFMQLVQLAYLCKCVLRCMAKEGKSANIFVPQMTGFLHPSCTPHGE</sequence>
<dbReference type="AlphaFoldDB" id="A0A1A8ZA53"/>
<evidence type="ECO:0000313" key="3">
    <source>
        <dbReference type="Proteomes" id="UP000078550"/>
    </source>
</evidence>
<proteinExistence type="predicted"/>
<evidence type="ECO:0000256" key="1">
    <source>
        <dbReference type="SAM" id="Phobius"/>
    </source>
</evidence>
<reference evidence="3" key="1">
    <citation type="submission" date="2016-05" db="EMBL/GenBank/DDBJ databases">
        <authorList>
            <person name="Naeem Raeece"/>
        </authorList>
    </citation>
    <scope>NUCLEOTIDE SEQUENCE [LARGE SCALE GENOMIC DNA]</scope>
</reference>
<keyword evidence="1" id="KW-0812">Transmembrane</keyword>
<keyword evidence="1" id="KW-1133">Transmembrane helix</keyword>
<accession>A0A1A8ZA53</accession>
<dbReference type="Proteomes" id="UP000078550">
    <property type="component" value="Unassembled WGS sequence"/>
</dbReference>
<organism evidence="2 3">
    <name type="scientific">Plasmodium ovale wallikeri</name>
    <dbReference type="NCBI Taxonomy" id="864142"/>
    <lineage>
        <taxon>Eukaryota</taxon>
        <taxon>Sar</taxon>
        <taxon>Alveolata</taxon>
        <taxon>Apicomplexa</taxon>
        <taxon>Aconoidasida</taxon>
        <taxon>Haemosporida</taxon>
        <taxon>Plasmodiidae</taxon>
        <taxon>Plasmodium</taxon>
        <taxon>Plasmodium (Plasmodium)</taxon>
    </lineage>
</organism>
<feature type="transmembrane region" description="Helical" evidence="1">
    <location>
        <begin position="34"/>
        <end position="55"/>
    </location>
</feature>
<evidence type="ECO:0000313" key="2">
    <source>
        <dbReference type="EMBL" id="SBT40686.1"/>
    </source>
</evidence>
<keyword evidence="1" id="KW-0472">Membrane</keyword>
<name>A0A1A8ZA53_PLAOA</name>